<evidence type="ECO:0000313" key="2">
    <source>
        <dbReference type="Proteomes" id="UP001595613"/>
    </source>
</evidence>
<dbReference type="SUPFAM" id="SSF52540">
    <property type="entry name" value="P-loop containing nucleoside triphosphate hydrolases"/>
    <property type="match status" value="1"/>
</dbReference>
<organism evidence="1 2">
    <name type="scientific">Devosia honganensis</name>
    <dbReference type="NCBI Taxonomy" id="1610527"/>
    <lineage>
        <taxon>Bacteria</taxon>
        <taxon>Pseudomonadati</taxon>
        <taxon>Pseudomonadota</taxon>
        <taxon>Alphaproteobacteria</taxon>
        <taxon>Hyphomicrobiales</taxon>
        <taxon>Devosiaceae</taxon>
        <taxon>Devosia</taxon>
    </lineage>
</organism>
<dbReference type="RefSeq" id="WP_380095426.1">
    <property type="nucleotide sequence ID" value="NZ_JBHRYD010000001.1"/>
</dbReference>
<protein>
    <submittedName>
        <fullName evidence="1">ImuA family protein</fullName>
    </submittedName>
</protein>
<gene>
    <name evidence="1" type="ORF">ACFOOL_04970</name>
</gene>
<accession>A0ABV7WZY0</accession>
<evidence type="ECO:0000313" key="1">
    <source>
        <dbReference type="EMBL" id="MFC3704103.1"/>
    </source>
</evidence>
<proteinExistence type="predicted"/>
<keyword evidence="2" id="KW-1185">Reference proteome</keyword>
<dbReference type="EMBL" id="JBHRYD010000001">
    <property type="protein sequence ID" value="MFC3704103.1"/>
    <property type="molecule type" value="Genomic_DNA"/>
</dbReference>
<sequence>MHSSGQQSRLAALRAVIADIERKPALLERRAGFEPEADGGFPALGGGLVQEVFTDAARNGGASLAFALGQGQALLTARRPALLYLQLIGDEQFFGLPYGPGLWGFGFDPARLVMVRAQDMAELLWATEEALACTAAAAIVTDIGGAPGPLDFTASRRLGLRAVESGTSLFLLRYGRARAPSAAHLRWHLSPRASGSGAFDRRAPGAWRWQVRLERGARIKHRGEWLLEWTENGFATLPVRSGQPQRRRDGAALSGAVPAALADRLSQTA</sequence>
<dbReference type="Proteomes" id="UP001595613">
    <property type="component" value="Unassembled WGS sequence"/>
</dbReference>
<name>A0ABV7WZY0_9HYPH</name>
<comment type="caution">
    <text evidence="1">The sequence shown here is derived from an EMBL/GenBank/DDBJ whole genome shotgun (WGS) entry which is preliminary data.</text>
</comment>
<dbReference type="InterPro" id="IPR027417">
    <property type="entry name" value="P-loop_NTPase"/>
</dbReference>
<dbReference type="Gene3D" id="3.40.50.300">
    <property type="entry name" value="P-loop containing nucleotide triphosphate hydrolases"/>
    <property type="match status" value="1"/>
</dbReference>
<reference evidence="2" key="1">
    <citation type="journal article" date="2019" name="Int. J. Syst. Evol. Microbiol.">
        <title>The Global Catalogue of Microorganisms (GCM) 10K type strain sequencing project: providing services to taxonomists for standard genome sequencing and annotation.</title>
        <authorList>
            <consortium name="The Broad Institute Genomics Platform"/>
            <consortium name="The Broad Institute Genome Sequencing Center for Infectious Disease"/>
            <person name="Wu L."/>
            <person name="Ma J."/>
        </authorList>
    </citation>
    <scope>NUCLEOTIDE SEQUENCE [LARGE SCALE GENOMIC DNA]</scope>
    <source>
        <strain evidence="2">KCTC 42281</strain>
    </source>
</reference>